<feature type="compositionally biased region" description="Polar residues" evidence="1">
    <location>
        <begin position="1079"/>
        <end position="1089"/>
    </location>
</feature>
<feature type="compositionally biased region" description="Basic residues" evidence="1">
    <location>
        <begin position="661"/>
        <end position="670"/>
    </location>
</feature>
<organism evidence="3">
    <name type="scientific">Corethron hystrix</name>
    <dbReference type="NCBI Taxonomy" id="216773"/>
    <lineage>
        <taxon>Eukaryota</taxon>
        <taxon>Sar</taxon>
        <taxon>Stramenopiles</taxon>
        <taxon>Ochrophyta</taxon>
        <taxon>Bacillariophyta</taxon>
        <taxon>Coscinodiscophyceae</taxon>
        <taxon>Corethrophycidae</taxon>
        <taxon>Corethrales</taxon>
        <taxon>Corethraceae</taxon>
        <taxon>Corethron</taxon>
    </lineage>
</organism>
<feature type="region of interest" description="Disordered" evidence="1">
    <location>
        <begin position="661"/>
        <end position="697"/>
    </location>
</feature>
<feature type="compositionally biased region" description="Polar residues" evidence="1">
    <location>
        <begin position="688"/>
        <end position="697"/>
    </location>
</feature>
<reference evidence="3" key="1">
    <citation type="submission" date="2021-01" db="EMBL/GenBank/DDBJ databases">
        <authorList>
            <person name="Corre E."/>
            <person name="Pelletier E."/>
            <person name="Niang G."/>
            <person name="Scheremetjew M."/>
            <person name="Finn R."/>
            <person name="Kale V."/>
            <person name="Holt S."/>
            <person name="Cochrane G."/>
            <person name="Meng A."/>
            <person name="Brown T."/>
            <person name="Cohen L."/>
        </authorList>
    </citation>
    <scope>NUCLEOTIDE SEQUENCE</scope>
    <source>
        <strain evidence="3">308</strain>
    </source>
</reference>
<feature type="compositionally biased region" description="Low complexity" evidence="1">
    <location>
        <begin position="20"/>
        <end position="29"/>
    </location>
</feature>
<evidence type="ECO:0000313" key="3">
    <source>
        <dbReference type="EMBL" id="CAD8876231.1"/>
    </source>
</evidence>
<feature type="region of interest" description="Disordered" evidence="1">
    <location>
        <begin position="935"/>
        <end position="971"/>
    </location>
</feature>
<dbReference type="InterPro" id="IPR016197">
    <property type="entry name" value="Chromo-like_dom_sf"/>
</dbReference>
<feature type="region of interest" description="Disordered" evidence="1">
    <location>
        <begin position="63"/>
        <end position="88"/>
    </location>
</feature>
<feature type="region of interest" description="Disordered" evidence="1">
    <location>
        <begin position="995"/>
        <end position="1138"/>
    </location>
</feature>
<dbReference type="Pfam" id="PF00240">
    <property type="entry name" value="ubiquitin"/>
    <property type="match status" value="1"/>
</dbReference>
<dbReference type="CDD" id="cd17039">
    <property type="entry name" value="Ubl_ubiquitin_like"/>
    <property type="match status" value="1"/>
</dbReference>
<feature type="region of interest" description="Disordered" evidence="1">
    <location>
        <begin position="260"/>
        <end position="332"/>
    </location>
</feature>
<dbReference type="InterPro" id="IPR029071">
    <property type="entry name" value="Ubiquitin-like_domsf"/>
</dbReference>
<dbReference type="EMBL" id="HBFR01004939">
    <property type="protein sequence ID" value="CAD8876233.1"/>
    <property type="molecule type" value="Transcribed_RNA"/>
</dbReference>
<protein>
    <recommendedName>
        <fullName evidence="2">Ubiquitin-like domain-containing protein</fullName>
    </recommendedName>
</protein>
<evidence type="ECO:0000313" key="5">
    <source>
        <dbReference type="EMBL" id="CAD8876234.1"/>
    </source>
</evidence>
<dbReference type="CDD" id="cd20104">
    <property type="entry name" value="MBT_PHF20L1-like"/>
    <property type="match status" value="1"/>
</dbReference>
<feature type="compositionally biased region" description="Acidic residues" evidence="1">
    <location>
        <begin position="1021"/>
        <end position="1032"/>
    </location>
</feature>
<dbReference type="SUPFAM" id="SSF54160">
    <property type="entry name" value="Chromo domain-like"/>
    <property type="match status" value="1"/>
</dbReference>
<feature type="compositionally biased region" description="Low complexity" evidence="1">
    <location>
        <begin position="492"/>
        <end position="513"/>
    </location>
</feature>
<feature type="region of interest" description="Disordered" evidence="1">
    <location>
        <begin position="422"/>
        <end position="447"/>
    </location>
</feature>
<feature type="compositionally biased region" description="Low complexity" evidence="1">
    <location>
        <begin position="947"/>
        <end position="971"/>
    </location>
</feature>
<sequence length="1138" mass="118910">MNEEKTTPSSPDGQYLSKLPADNPAADSDPATDSDSDTSPPAAPLPPALPWILSVKVVGPPTDLLPPSSSSPVPSLSPRTNDGTTTFDIDVDPEAEISVLRRAIEARTGLSPERQRLIFRGRLLPQHAAGSTERVRDVCGLGNGMVIHLVPRPAGSCEATAETAVTTTAGAVRVEGSTSGSSETSGVTDSTGELILSIDDILGALSIPDMLASANPGGGTTFQAANIPGGASGIVVMGGMGGMGDGAVAFREIANSIPQAAGGDAPTVPPHPSGAAEENVPGNTAASRGRRLLRILRGGGRSSPRPSPEIANGGPRPSPVPAPPTAGGLSGRLFSASNALRRMSGTGSSEAIVTEGEMAGAPSPMPGLVFPTVTGTGGRPTPPSLDALRSAFAVAAHQAEGGMAAAAGAALARVEVPEDLGSPSLGLPARRHSIGGGERRESRGPQPYVPEGAHSLEHIRQGLMSIHTILGEVEGRRLQEEEGEGVEVVLAEESGEESASANTNTTTGIPTPTRSRQFDVPRRRYYRGQWIDCRDTVNQWLEATVVDVISPELLVNPPANASPPPYASRSVRQLSTSESFRLDARDPTVAAGDLAGRTRLLYRPATDAAGIAERLEAGEELQSEEVLATADDVDLLLVHYNGWPSRWDEWIRSDSDRVRPFRSRTRHQRNGHALPTPQSSYHLAPPTHLSQQTEDSCPSSAAHLLPELLHTVQTVISMAESVAPIEATDRPGPGLPWSAAGATAVVPSADLLRPLAPILDRLGRVLQDFAPRVDAWAEAVASERGTDNPDAEEAAPADPPDIFEEGPVPTPLPSQEEAGRREDLAEAADFINSSVLVSREREGPGGVALPGGRDEGPEGFPSLANWLTSNIVNRGAGGTGSGGGSPPVPPGMAPMGRIVRSNGSGGIDVHIHAIVTPTSGFVRRTLPGGLGEGVTISGMDQSTNGPTAQLTSSTTTPVTSTGRTTIRSSSGELFDSNDLSLFDDLYSERPLANPNQEINNVEHDPSNETAACGDSSNVETTTEDCEDQENDDNNSSSCSLPELIPRYDSDSGSDEDEEKETGSSTEQNKEQDEKLPPTLNASPQTSNLDLNEFYDVQEHDPDASEGHECMVDGKRDLQEEEDKRDSLPGADGDGGDVL</sequence>
<gene>
    <name evidence="3" type="ORF">CHYS00102_LOCUS3409</name>
    <name evidence="4" type="ORF">CHYS00102_LOCUS3411</name>
    <name evidence="5" type="ORF">CHYS00102_LOCUS3412</name>
</gene>
<dbReference type="SUPFAM" id="SSF54236">
    <property type="entry name" value="Ubiquitin-like"/>
    <property type="match status" value="1"/>
</dbReference>
<feature type="region of interest" description="Disordered" evidence="1">
    <location>
        <begin position="492"/>
        <end position="516"/>
    </location>
</feature>
<dbReference type="EMBL" id="HBFR01004936">
    <property type="protein sequence ID" value="CAD8876231.1"/>
    <property type="molecule type" value="Transcribed_RNA"/>
</dbReference>
<feature type="region of interest" description="Disordered" evidence="1">
    <location>
        <begin position="780"/>
        <end position="822"/>
    </location>
</feature>
<proteinExistence type="predicted"/>
<dbReference type="EMBL" id="HBFR01004940">
    <property type="protein sequence ID" value="CAD8876234.1"/>
    <property type="molecule type" value="Transcribed_RNA"/>
</dbReference>
<dbReference type="PROSITE" id="PS50053">
    <property type="entry name" value="UBIQUITIN_2"/>
    <property type="match status" value="1"/>
</dbReference>
<evidence type="ECO:0000313" key="4">
    <source>
        <dbReference type="EMBL" id="CAD8876233.1"/>
    </source>
</evidence>
<feature type="compositionally biased region" description="Low complexity" evidence="1">
    <location>
        <begin position="63"/>
        <end position="78"/>
    </location>
</feature>
<feature type="region of interest" description="Disordered" evidence="1">
    <location>
        <begin position="1"/>
        <end position="47"/>
    </location>
</feature>
<accession>A0A6U5DVJ0</accession>
<name>A0A6U5DVJ0_9STRA</name>
<evidence type="ECO:0000256" key="1">
    <source>
        <dbReference type="SAM" id="MobiDB-lite"/>
    </source>
</evidence>
<dbReference type="InterPro" id="IPR000626">
    <property type="entry name" value="Ubiquitin-like_dom"/>
</dbReference>
<dbReference type="AlphaFoldDB" id="A0A6U5DVJ0"/>
<dbReference type="Gene3D" id="2.30.30.140">
    <property type="match status" value="1"/>
</dbReference>
<evidence type="ECO:0000259" key="2">
    <source>
        <dbReference type="PROSITE" id="PS50053"/>
    </source>
</evidence>
<dbReference type="SMART" id="SM00213">
    <property type="entry name" value="UBQ"/>
    <property type="match status" value="1"/>
</dbReference>
<feature type="compositionally biased region" description="Basic and acidic residues" evidence="1">
    <location>
        <begin position="1096"/>
        <end position="1126"/>
    </location>
</feature>
<dbReference type="Gene3D" id="3.10.20.90">
    <property type="entry name" value="Phosphatidylinositol 3-kinase Catalytic Subunit, Chain A, domain 1"/>
    <property type="match status" value="1"/>
</dbReference>
<feature type="domain" description="Ubiquitin-like" evidence="2">
    <location>
        <begin position="74"/>
        <end position="156"/>
    </location>
</feature>